<feature type="region of interest" description="Disordered" evidence="3">
    <location>
        <begin position="1"/>
        <end position="40"/>
    </location>
</feature>
<dbReference type="InterPro" id="IPR000897">
    <property type="entry name" value="SRP54_GTPase_dom"/>
</dbReference>
<dbReference type="InterPro" id="IPR027417">
    <property type="entry name" value="P-loop_NTPase"/>
</dbReference>
<feature type="compositionally biased region" description="Low complexity" evidence="3">
    <location>
        <begin position="303"/>
        <end position="312"/>
    </location>
</feature>
<keyword evidence="2" id="KW-0342">GTP-binding</keyword>
<accession>A0AAU8MRM8</accession>
<keyword evidence="5" id="KW-0418">Kinase</keyword>
<evidence type="ECO:0000259" key="4">
    <source>
        <dbReference type="Pfam" id="PF00448"/>
    </source>
</evidence>
<evidence type="ECO:0000313" key="5">
    <source>
        <dbReference type="EMBL" id="XCO75202.1"/>
    </source>
</evidence>
<dbReference type="SUPFAM" id="SSF52540">
    <property type="entry name" value="P-loop containing nucleoside triphosphate hydrolases"/>
    <property type="match status" value="1"/>
</dbReference>
<proteinExistence type="predicted"/>
<dbReference type="AlphaFoldDB" id="A0AAU8MRM8"/>
<feature type="domain" description="SRP54-type proteins GTP-binding" evidence="4">
    <location>
        <begin position="64"/>
        <end position="110"/>
    </location>
</feature>
<keyword evidence="5" id="KW-0808">Transferase</keyword>
<dbReference type="Gene3D" id="3.40.50.300">
    <property type="entry name" value="P-loop containing nucleotide triphosphate hydrolases"/>
    <property type="match status" value="1"/>
</dbReference>
<name>A0AAU8MRM8_9GAMM</name>
<evidence type="ECO:0000256" key="1">
    <source>
        <dbReference type="ARBA" id="ARBA00022741"/>
    </source>
</evidence>
<feature type="compositionally biased region" description="Low complexity" evidence="3">
    <location>
        <begin position="13"/>
        <end position="27"/>
    </location>
</feature>
<keyword evidence="1" id="KW-0547">Nucleotide-binding</keyword>
<dbReference type="GO" id="GO:0005525">
    <property type="term" value="F:GTP binding"/>
    <property type="evidence" value="ECO:0007669"/>
    <property type="project" value="UniProtKB-KW"/>
</dbReference>
<evidence type="ECO:0000256" key="3">
    <source>
        <dbReference type="SAM" id="MobiDB-lite"/>
    </source>
</evidence>
<gene>
    <name evidence="5" type="ORF">ABU614_23170</name>
</gene>
<evidence type="ECO:0000256" key="2">
    <source>
        <dbReference type="ARBA" id="ARBA00023134"/>
    </source>
</evidence>
<dbReference type="GO" id="GO:0016301">
    <property type="term" value="F:kinase activity"/>
    <property type="evidence" value="ECO:0007669"/>
    <property type="project" value="UniProtKB-KW"/>
</dbReference>
<organism evidence="5">
    <name type="scientific">Lysobacter firmicutimachus</name>
    <dbReference type="NCBI Taxonomy" id="1792846"/>
    <lineage>
        <taxon>Bacteria</taxon>
        <taxon>Pseudomonadati</taxon>
        <taxon>Pseudomonadota</taxon>
        <taxon>Gammaproteobacteria</taxon>
        <taxon>Lysobacterales</taxon>
        <taxon>Lysobacteraceae</taxon>
        <taxon>Lysobacter</taxon>
    </lineage>
</organism>
<feature type="region of interest" description="Disordered" evidence="3">
    <location>
        <begin position="299"/>
        <end position="322"/>
    </location>
</feature>
<dbReference type="PANTHER" id="PTHR10285">
    <property type="entry name" value="URIDINE KINASE"/>
    <property type="match status" value="1"/>
</dbReference>
<dbReference type="GO" id="GO:0006614">
    <property type="term" value="P:SRP-dependent cotranslational protein targeting to membrane"/>
    <property type="evidence" value="ECO:0007669"/>
    <property type="project" value="InterPro"/>
</dbReference>
<dbReference type="Pfam" id="PF00448">
    <property type="entry name" value="SRP54"/>
    <property type="match status" value="1"/>
</dbReference>
<reference evidence="5" key="1">
    <citation type="submission" date="2024-06" db="EMBL/GenBank/DDBJ databases">
        <authorList>
            <person name="Li S."/>
        </authorList>
    </citation>
    <scope>NUCLEOTIDE SEQUENCE</scope>
    <source>
        <strain evidence="5">SR10</strain>
    </source>
</reference>
<dbReference type="EMBL" id="CP159925">
    <property type="protein sequence ID" value="XCO75202.1"/>
    <property type="molecule type" value="Genomic_DNA"/>
</dbReference>
<sequence>MSPRLHPPGSIGPPLSAASARAGGLARTAPTGADSIDAASKPPGFDHDFVAAALDEALAARARVYAVCGLQGSGKSTLAAQIAALAQQRGLRCAVLSIDDFYLGRRERLRLGRQVHPLLATRGPPGTHDVALACSVLDRLRDGAPVRWPRFDKLRDTRLPPSRWAQQATAADLVLFEGWFLKTPPQDAAALAQPVNALERDEDPHGVWRDYSNRALAGDYPSLWARLDRMLFLQPPGFEVVAQWRWQQEQAMQRRRPQRRAMSQAQVERFVSLFERVSRQALARLPDLAERCVRLDAARRPLAGPAPSSGPGFTPRRRSPSD</sequence>
<protein>
    <submittedName>
        <fullName evidence="5">Kinase</fullName>
    </submittedName>
</protein>